<feature type="compositionally biased region" description="Polar residues" evidence="1">
    <location>
        <begin position="92"/>
        <end position="103"/>
    </location>
</feature>
<feature type="compositionally biased region" description="Polar residues" evidence="1">
    <location>
        <begin position="198"/>
        <end position="207"/>
    </location>
</feature>
<feature type="compositionally biased region" description="Low complexity" evidence="1">
    <location>
        <begin position="106"/>
        <end position="121"/>
    </location>
</feature>
<comment type="caution">
    <text evidence="2">The sequence shown here is derived from an EMBL/GenBank/DDBJ whole genome shotgun (WGS) entry which is preliminary data.</text>
</comment>
<gene>
    <name evidence="2" type="ORF">NDU88_005411</name>
</gene>
<keyword evidence="3" id="KW-1185">Reference proteome</keyword>
<protein>
    <submittedName>
        <fullName evidence="2">Uncharacterized protein</fullName>
    </submittedName>
</protein>
<dbReference type="Proteomes" id="UP001066276">
    <property type="component" value="Chromosome 6"/>
</dbReference>
<dbReference type="EMBL" id="JANPWB010000010">
    <property type="protein sequence ID" value="KAJ1139034.1"/>
    <property type="molecule type" value="Genomic_DNA"/>
</dbReference>
<evidence type="ECO:0000313" key="2">
    <source>
        <dbReference type="EMBL" id="KAJ1139034.1"/>
    </source>
</evidence>
<evidence type="ECO:0000313" key="3">
    <source>
        <dbReference type="Proteomes" id="UP001066276"/>
    </source>
</evidence>
<reference evidence="2" key="1">
    <citation type="journal article" date="2022" name="bioRxiv">
        <title>Sequencing and chromosome-scale assembly of the giantPleurodeles waltlgenome.</title>
        <authorList>
            <person name="Brown T."/>
            <person name="Elewa A."/>
            <person name="Iarovenko S."/>
            <person name="Subramanian E."/>
            <person name="Araus A.J."/>
            <person name="Petzold A."/>
            <person name="Susuki M."/>
            <person name="Suzuki K.-i.T."/>
            <person name="Hayashi T."/>
            <person name="Toyoda A."/>
            <person name="Oliveira C."/>
            <person name="Osipova E."/>
            <person name="Leigh N.D."/>
            <person name="Simon A."/>
            <person name="Yun M.H."/>
        </authorList>
    </citation>
    <scope>NUCLEOTIDE SEQUENCE</scope>
    <source>
        <strain evidence="2">20211129_DDA</strain>
        <tissue evidence="2">Liver</tissue>
    </source>
</reference>
<feature type="region of interest" description="Disordered" evidence="1">
    <location>
        <begin position="80"/>
        <end position="214"/>
    </location>
</feature>
<name>A0AAV7QF79_PLEWA</name>
<dbReference type="AlphaFoldDB" id="A0AAV7QF79"/>
<proteinExistence type="predicted"/>
<sequence length="214" mass="22652">MSLNAVQLFSPRQATASQALTPLVTSHLLLLSGVLLPRLCPAALRQPRTCQQVPQASQEIQRHLAPRGALQCRSSSLLCASGGHRRPAEASRPTQGGPSSSRRQPAAGSLTSRLSAALTSTRLHHRGHEDRKGRGPIRPPRAPSTKGGDPPDYPPAPGTSKPPGASQLEELQPPKRACPSMPHCAAGPHPPNEELRRQPQQRTSTAANAAPRAS</sequence>
<organism evidence="2 3">
    <name type="scientific">Pleurodeles waltl</name>
    <name type="common">Iberian ribbed newt</name>
    <dbReference type="NCBI Taxonomy" id="8319"/>
    <lineage>
        <taxon>Eukaryota</taxon>
        <taxon>Metazoa</taxon>
        <taxon>Chordata</taxon>
        <taxon>Craniata</taxon>
        <taxon>Vertebrata</taxon>
        <taxon>Euteleostomi</taxon>
        <taxon>Amphibia</taxon>
        <taxon>Batrachia</taxon>
        <taxon>Caudata</taxon>
        <taxon>Salamandroidea</taxon>
        <taxon>Salamandridae</taxon>
        <taxon>Pleurodelinae</taxon>
        <taxon>Pleurodeles</taxon>
    </lineage>
</organism>
<evidence type="ECO:0000256" key="1">
    <source>
        <dbReference type="SAM" id="MobiDB-lite"/>
    </source>
</evidence>
<accession>A0AAV7QF79</accession>